<comment type="caution">
    <text evidence="2">The sequence shown here is derived from an EMBL/GenBank/DDBJ whole genome shotgun (WGS) entry which is preliminary data.</text>
</comment>
<feature type="non-terminal residue" evidence="2">
    <location>
        <position position="1"/>
    </location>
</feature>
<feature type="compositionally biased region" description="Acidic residues" evidence="1">
    <location>
        <begin position="170"/>
        <end position="183"/>
    </location>
</feature>
<feature type="compositionally biased region" description="Low complexity" evidence="1">
    <location>
        <begin position="460"/>
        <end position="472"/>
    </location>
</feature>
<evidence type="ECO:0000256" key="1">
    <source>
        <dbReference type="SAM" id="MobiDB-lite"/>
    </source>
</evidence>
<keyword evidence="3" id="KW-1185">Reference proteome</keyword>
<sequence>LSQSPWSLQTIHETLENAAYYLQPFVDAIQERFGMCASVLLAGPVGMRGGMIGVQSVHAGQTKGLAPMNWPTYDWKGFEQVERSMISFAKECYTQVECDARAVKTNNYQSTVSIPDAPDAPSTNNAAAAVASNTPTPPPPPAPTTDDPPPPPPATNPTTRTDNAALPADDNGEDAPPNDDEGDGVPRDDVAESWDEYWQRDDRPEWFPQLSVAHAAFARGRRWGEGWALCEWHFDEGSFLMGKKNRPRPVGAWIHMGRRWSLPPTLGAELGTRETPDLWVGSWWAWWESLQPDARVRTGAELSRADDADWGEMALMHGSNGLLQVMASLFWWGDVVQRKREAEEVKAWEAAVDDVAWVLNEILKSGEIERAMENGDDEAGDAGGNEVDKGKGRSKGRQGRGTSKKRPVEATNDGENDGENDGGGRPQKKRKTREEVNDAPRRSARNQTAESQNDGRTTRSRSAANASASRPQPRARYKGAK</sequence>
<feature type="compositionally biased region" description="Low complexity" evidence="1">
    <location>
        <begin position="115"/>
        <end position="134"/>
    </location>
</feature>
<feature type="compositionally biased region" description="Pro residues" evidence="1">
    <location>
        <begin position="135"/>
        <end position="155"/>
    </location>
</feature>
<feature type="region of interest" description="Disordered" evidence="1">
    <location>
        <begin position="113"/>
        <end position="189"/>
    </location>
</feature>
<feature type="compositionally biased region" description="Basic and acidic residues" evidence="1">
    <location>
        <begin position="432"/>
        <end position="441"/>
    </location>
</feature>
<feature type="compositionally biased region" description="Low complexity" evidence="1">
    <location>
        <begin position="156"/>
        <end position="165"/>
    </location>
</feature>
<gene>
    <name evidence="2" type="ORF">R3P38DRAFT_3547985</name>
</gene>
<dbReference type="Proteomes" id="UP001362999">
    <property type="component" value="Unassembled WGS sequence"/>
</dbReference>
<dbReference type="EMBL" id="JAWWNJ010000040">
    <property type="protein sequence ID" value="KAK7020803.1"/>
    <property type="molecule type" value="Genomic_DNA"/>
</dbReference>
<evidence type="ECO:0000313" key="3">
    <source>
        <dbReference type="Proteomes" id="UP001362999"/>
    </source>
</evidence>
<organism evidence="2 3">
    <name type="scientific">Favolaschia claudopus</name>
    <dbReference type="NCBI Taxonomy" id="2862362"/>
    <lineage>
        <taxon>Eukaryota</taxon>
        <taxon>Fungi</taxon>
        <taxon>Dikarya</taxon>
        <taxon>Basidiomycota</taxon>
        <taxon>Agaricomycotina</taxon>
        <taxon>Agaricomycetes</taxon>
        <taxon>Agaricomycetidae</taxon>
        <taxon>Agaricales</taxon>
        <taxon>Marasmiineae</taxon>
        <taxon>Mycenaceae</taxon>
        <taxon>Favolaschia</taxon>
    </lineage>
</organism>
<dbReference type="AlphaFoldDB" id="A0AAW0B7R4"/>
<feature type="compositionally biased region" description="Basic residues" evidence="1">
    <location>
        <begin position="392"/>
        <end position="405"/>
    </location>
</feature>
<feature type="region of interest" description="Disordered" evidence="1">
    <location>
        <begin position="373"/>
        <end position="481"/>
    </location>
</feature>
<proteinExistence type="predicted"/>
<feature type="compositionally biased region" description="Polar residues" evidence="1">
    <location>
        <begin position="445"/>
        <end position="455"/>
    </location>
</feature>
<name>A0AAW0B7R4_9AGAR</name>
<protein>
    <submittedName>
        <fullName evidence="2">Uncharacterized protein</fullName>
    </submittedName>
</protein>
<reference evidence="2 3" key="1">
    <citation type="journal article" date="2024" name="J Genomics">
        <title>Draft genome sequencing and assembly of Favolaschia claudopus CIRM-BRFM 2984 isolated from oak limbs.</title>
        <authorList>
            <person name="Navarro D."/>
            <person name="Drula E."/>
            <person name="Chaduli D."/>
            <person name="Cazenave R."/>
            <person name="Ahrendt S."/>
            <person name="Wang J."/>
            <person name="Lipzen A."/>
            <person name="Daum C."/>
            <person name="Barry K."/>
            <person name="Grigoriev I.V."/>
            <person name="Favel A."/>
            <person name="Rosso M.N."/>
            <person name="Martin F."/>
        </authorList>
    </citation>
    <scope>NUCLEOTIDE SEQUENCE [LARGE SCALE GENOMIC DNA]</scope>
    <source>
        <strain evidence="2 3">CIRM-BRFM 2984</strain>
    </source>
</reference>
<evidence type="ECO:0000313" key="2">
    <source>
        <dbReference type="EMBL" id="KAK7020803.1"/>
    </source>
</evidence>
<accession>A0AAW0B7R4</accession>